<comment type="caution">
    <text evidence="1">The sequence shown here is derived from an EMBL/GenBank/DDBJ whole genome shotgun (WGS) entry which is preliminary data.</text>
</comment>
<dbReference type="EMBL" id="LSSM01007444">
    <property type="protein sequence ID" value="OMJ08244.1"/>
    <property type="molecule type" value="Genomic_DNA"/>
</dbReference>
<evidence type="ECO:0000313" key="2">
    <source>
        <dbReference type="Proteomes" id="UP000187429"/>
    </source>
</evidence>
<sequence length="101" mass="11687">MSTTTENIKVITFEGLPSRFKGDSKDIESLEVWSPKFKNITSLKGWSHDQSLKVFNTWLEGPVALWQYEKEESMKENNDTTIKTVDDWINALIDGYKTIKN</sequence>
<keyword evidence="2" id="KW-1185">Reference proteome</keyword>
<name>A0A1R1X0V3_9FUNG</name>
<proteinExistence type="predicted"/>
<organism evidence="1 2">
    <name type="scientific">Smittium culicis</name>
    <dbReference type="NCBI Taxonomy" id="133412"/>
    <lineage>
        <taxon>Eukaryota</taxon>
        <taxon>Fungi</taxon>
        <taxon>Fungi incertae sedis</taxon>
        <taxon>Zoopagomycota</taxon>
        <taxon>Kickxellomycotina</taxon>
        <taxon>Harpellomycetes</taxon>
        <taxon>Harpellales</taxon>
        <taxon>Legeriomycetaceae</taxon>
        <taxon>Smittium</taxon>
    </lineage>
</organism>
<accession>A0A1R1X0V3</accession>
<protein>
    <submittedName>
        <fullName evidence="1">Uncharacterized protein</fullName>
    </submittedName>
</protein>
<dbReference type="AlphaFoldDB" id="A0A1R1X0V3"/>
<evidence type="ECO:0000313" key="1">
    <source>
        <dbReference type="EMBL" id="OMJ08244.1"/>
    </source>
</evidence>
<dbReference type="Proteomes" id="UP000187429">
    <property type="component" value="Unassembled WGS sequence"/>
</dbReference>
<reference evidence="2" key="1">
    <citation type="submission" date="2017-01" db="EMBL/GenBank/DDBJ databases">
        <authorList>
            <person name="Wang Y."/>
            <person name="White M."/>
            <person name="Kvist S."/>
            <person name="Moncalvo J.-M."/>
        </authorList>
    </citation>
    <scope>NUCLEOTIDE SEQUENCE [LARGE SCALE GENOMIC DNA]</scope>
    <source>
        <strain evidence="2">ID-206-W2</strain>
    </source>
</reference>
<gene>
    <name evidence="1" type="ORF">AYI69_g11149</name>
</gene>